<name>A0A1R2ARM5_9CILI</name>
<evidence type="ECO:0000256" key="2">
    <source>
        <dbReference type="ARBA" id="ARBA00022490"/>
    </source>
</evidence>
<dbReference type="InterPro" id="IPR004045">
    <property type="entry name" value="Glutathione_S-Trfase_N"/>
</dbReference>
<gene>
    <name evidence="6" type="ORF">SteCoe_35739</name>
</gene>
<accession>A0A1R2ARM5</accession>
<evidence type="ECO:0000259" key="5">
    <source>
        <dbReference type="PROSITE" id="PS50405"/>
    </source>
</evidence>
<dbReference type="InterPro" id="IPR036249">
    <property type="entry name" value="Thioredoxin-like_sf"/>
</dbReference>
<organism evidence="6 7">
    <name type="scientific">Stentor coeruleus</name>
    <dbReference type="NCBI Taxonomy" id="5963"/>
    <lineage>
        <taxon>Eukaryota</taxon>
        <taxon>Sar</taxon>
        <taxon>Alveolata</taxon>
        <taxon>Ciliophora</taxon>
        <taxon>Postciliodesmatophora</taxon>
        <taxon>Heterotrichea</taxon>
        <taxon>Heterotrichida</taxon>
        <taxon>Stentoridae</taxon>
        <taxon>Stentor</taxon>
    </lineage>
</organism>
<dbReference type="EMBL" id="MPUH01001551">
    <property type="protein sequence ID" value="OMJ67174.1"/>
    <property type="molecule type" value="Genomic_DNA"/>
</dbReference>
<protein>
    <recommendedName>
        <fullName evidence="8">Glutathione transferase</fullName>
    </recommendedName>
</protein>
<evidence type="ECO:0000256" key="3">
    <source>
        <dbReference type="ARBA" id="ARBA00022679"/>
    </source>
</evidence>
<dbReference type="Gene3D" id="1.20.1050.10">
    <property type="match status" value="1"/>
</dbReference>
<dbReference type="InterPro" id="IPR010987">
    <property type="entry name" value="Glutathione-S-Trfase_C-like"/>
</dbReference>
<dbReference type="GO" id="GO:0005737">
    <property type="term" value="C:cytoplasm"/>
    <property type="evidence" value="ECO:0007669"/>
    <property type="project" value="UniProtKB-SubCell"/>
</dbReference>
<comment type="caution">
    <text evidence="6">The sequence shown here is derived from an EMBL/GenBank/DDBJ whole genome shotgun (WGS) entry which is preliminary data.</text>
</comment>
<dbReference type="SUPFAM" id="SSF47616">
    <property type="entry name" value="GST C-terminal domain-like"/>
    <property type="match status" value="1"/>
</dbReference>
<feature type="domain" description="GST N-terminal" evidence="4">
    <location>
        <begin position="1"/>
        <end position="82"/>
    </location>
</feature>
<dbReference type="PROSITE" id="PS50405">
    <property type="entry name" value="GST_CTER"/>
    <property type="match status" value="1"/>
</dbReference>
<evidence type="ECO:0008006" key="8">
    <source>
        <dbReference type="Google" id="ProtNLM"/>
    </source>
</evidence>
<dbReference type="AlphaFoldDB" id="A0A1R2ARM5"/>
<dbReference type="OrthoDB" id="422574at2759"/>
<dbReference type="SFLD" id="SFLDS00019">
    <property type="entry name" value="Glutathione_Transferase_(cytos"/>
    <property type="match status" value="1"/>
</dbReference>
<dbReference type="InterPro" id="IPR004046">
    <property type="entry name" value="GST_C"/>
</dbReference>
<keyword evidence="2" id="KW-0963">Cytoplasm</keyword>
<dbReference type="SFLD" id="SFLDG00358">
    <property type="entry name" value="Main_(cytGST)"/>
    <property type="match status" value="1"/>
</dbReference>
<dbReference type="InterPro" id="IPR036282">
    <property type="entry name" value="Glutathione-S-Trfase_C_sf"/>
</dbReference>
<dbReference type="PANTHER" id="PTHR43917:SF8">
    <property type="entry name" value="GH16740P-RELATED"/>
    <property type="match status" value="1"/>
</dbReference>
<dbReference type="InterPro" id="IPR040079">
    <property type="entry name" value="Glutathione_S-Trfase"/>
</dbReference>
<evidence type="ECO:0000256" key="1">
    <source>
        <dbReference type="ARBA" id="ARBA00004496"/>
    </source>
</evidence>
<dbReference type="InterPro" id="IPR051369">
    <property type="entry name" value="GST_Theta"/>
</dbReference>
<evidence type="ECO:0000313" key="7">
    <source>
        <dbReference type="Proteomes" id="UP000187209"/>
    </source>
</evidence>
<evidence type="ECO:0000313" key="6">
    <source>
        <dbReference type="EMBL" id="OMJ67174.1"/>
    </source>
</evidence>
<dbReference type="SUPFAM" id="SSF52833">
    <property type="entry name" value="Thioredoxin-like"/>
    <property type="match status" value="1"/>
</dbReference>
<dbReference type="Pfam" id="PF13417">
    <property type="entry name" value="GST_N_3"/>
    <property type="match status" value="1"/>
</dbReference>
<evidence type="ECO:0000259" key="4">
    <source>
        <dbReference type="PROSITE" id="PS50404"/>
    </source>
</evidence>
<dbReference type="Pfam" id="PF00043">
    <property type="entry name" value="GST_C"/>
    <property type="match status" value="1"/>
</dbReference>
<dbReference type="Gene3D" id="3.40.30.10">
    <property type="entry name" value="Glutaredoxin"/>
    <property type="match status" value="1"/>
</dbReference>
<dbReference type="PROSITE" id="PS50404">
    <property type="entry name" value="GST_NTER"/>
    <property type="match status" value="1"/>
</dbReference>
<comment type="subcellular location">
    <subcellularLocation>
        <location evidence="1">Cytoplasm</location>
    </subcellularLocation>
</comment>
<dbReference type="PANTHER" id="PTHR43917">
    <property type="match status" value="1"/>
</dbReference>
<keyword evidence="7" id="KW-1185">Reference proteome</keyword>
<dbReference type="GO" id="GO:0016740">
    <property type="term" value="F:transferase activity"/>
    <property type="evidence" value="ECO:0007669"/>
    <property type="project" value="UniProtKB-KW"/>
</dbReference>
<proteinExistence type="predicted"/>
<sequence>MSVTLLIDYMSQPSRAVLSFCLVSDIPFEVKEIDIIKGQTDTKEFLDISPSGTVPAIVHNGFMLYESHAILAYLANTFEVQDHWYPKDPKKRALVDLYLHWHHLNLRYGCGHYIYRKVVRPIFSKRPFSKDLESDMLHLQTKSLLFLEKTFSRQLFISSNDMPTIADISAYCEILQLFMIQFDFSPYPNIKRWLKDIGAIPGVAKAHAKFYQMVGIPKL</sequence>
<keyword evidence="3" id="KW-0808">Transferase</keyword>
<reference evidence="6 7" key="1">
    <citation type="submission" date="2016-11" db="EMBL/GenBank/DDBJ databases">
        <title>The macronuclear genome of Stentor coeruleus: a giant cell with tiny introns.</title>
        <authorList>
            <person name="Slabodnick M."/>
            <person name="Ruby J.G."/>
            <person name="Reiff S.B."/>
            <person name="Swart E.C."/>
            <person name="Gosai S."/>
            <person name="Prabakaran S."/>
            <person name="Witkowska E."/>
            <person name="Larue G.E."/>
            <person name="Fisher S."/>
            <person name="Freeman R.M."/>
            <person name="Gunawardena J."/>
            <person name="Chu W."/>
            <person name="Stover N.A."/>
            <person name="Gregory B.D."/>
            <person name="Nowacki M."/>
            <person name="Derisi J."/>
            <person name="Roy S.W."/>
            <person name="Marshall W.F."/>
            <person name="Sood P."/>
        </authorList>
    </citation>
    <scope>NUCLEOTIDE SEQUENCE [LARGE SCALE GENOMIC DNA]</scope>
    <source>
        <strain evidence="6">WM001</strain>
    </source>
</reference>
<feature type="domain" description="GST C-terminal" evidence="5">
    <location>
        <begin position="88"/>
        <end position="216"/>
    </location>
</feature>
<dbReference type="FunFam" id="1.20.1050.10:FF:000039">
    <property type="entry name" value="Glutathione S-transferase theta-1"/>
    <property type="match status" value="1"/>
</dbReference>
<dbReference type="Proteomes" id="UP000187209">
    <property type="component" value="Unassembled WGS sequence"/>
</dbReference>